<comment type="caution">
    <text evidence="4">The sequence shown here is derived from an EMBL/GenBank/DDBJ whole genome shotgun (WGS) entry which is preliminary data.</text>
</comment>
<dbReference type="RefSeq" id="WP_281792464.1">
    <property type="nucleotide sequence ID" value="NZ_BSDR01000001.1"/>
</dbReference>
<keyword evidence="1" id="KW-0489">Methyltransferase</keyword>
<dbReference type="GO" id="GO:0032259">
    <property type="term" value="P:methylation"/>
    <property type="evidence" value="ECO:0007669"/>
    <property type="project" value="UniProtKB-KW"/>
</dbReference>
<keyword evidence="5" id="KW-1185">Reference proteome</keyword>
<dbReference type="Gene3D" id="3.40.50.150">
    <property type="entry name" value="Vaccinia Virus protein VP39"/>
    <property type="match status" value="1"/>
</dbReference>
<keyword evidence="3" id="KW-0949">S-adenosyl-L-methionine</keyword>
<evidence type="ECO:0000313" key="4">
    <source>
        <dbReference type="EMBL" id="GLI33464.1"/>
    </source>
</evidence>
<dbReference type="InterPro" id="IPR026170">
    <property type="entry name" value="FAM173A/B"/>
</dbReference>
<dbReference type="AlphaFoldDB" id="A0A9W6CVT3"/>
<dbReference type="PANTHER" id="PTHR13610:SF9">
    <property type="entry name" value="FI06469P"/>
    <property type="match status" value="1"/>
</dbReference>
<dbReference type="InterPro" id="IPR029063">
    <property type="entry name" value="SAM-dependent_MTases_sf"/>
</dbReference>
<name>A0A9W6CVT3_9BACT</name>
<dbReference type="EMBL" id="BSDR01000001">
    <property type="protein sequence ID" value="GLI33464.1"/>
    <property type="molecule type" value="Genomic_DNA"/>
</dbReference>
<dbReference type="PANTHER" id="PTHR13610">
    <property type="entry name" value="METHYLTRANSFERASE DOMAIN-CONTAINING PROTEIN"/>
    <property type="match status" value="1"/>
</dbReference>
<dbReference type="CDD" id="cd02440">
    <property type="entry name" value="AdoMet_MTases"/>
    <property type="match status" value="1"/>
</dbReference>
<proteinExistence type="predicted"/>
<evidence type="ECO:0000256" key="2">
    <source>
        <dbReference type="ARBA" id="ARBA00022679"/>
    </source>
</evidence>
<dbReference type="SUPFAM" id="SSF53335">
    <property type="entry name" value="S-adenosyl-L-methionine-dependent methyltransferases"/>
    <property type="match status" value="1"/>
</dbReference>
<evidence type="ECO:0000313" key="5">
    <source>
        <dbReference type="Proteomes" id="UP001144372"/>
    </source>
</evidence>
<sequence>MTYRNGQFVRVINYYRKRYKAMEENGQSPYRFTALGAWAASRAPHVFHFFRSIHLDQYRSFVDLGSGDGLVACLAGLFTRSIGIEIDPELCREAHLAAAHLGMERQVEFICSDYLSQNLVSADCLYIYPDKPFYALEKMLADWKGTLLVYGPHFPPKHLTPIQHLECGNERIVLYRNFLT</sequence>
<protein>
    <recommendedName>
        <fullName evidence="6">Class I SAM-dependent methyltransferase</fullName>
    </recommendedName>
</protein>
<evidence type="ECO:0008006" key="6">
    <source>
        <dbReference type="Google" id="ProtNLM"/>
    </source>
</evidence>
<organism evidence="4 5">
    <name type="scientific">Desulforhabdus amnigena</name>
    <dbReference type="NCBI Taxonomy" id="40218"/>
    <lineage>
        <taxon>Bacteria</taxon>
        <taxon>Pseudomonadati</taxon>
        <taxon>Thermodesulfobacteriota</taxon>
        <taxon>Syntrophobacteria</taxon>
        <taxon>Syntrophobacterales</taxon>
        <taxon>Syntrophobacteraceae</taxon>
        <taxon>Desulforhabdus</taxon>
    </lineage>
</organism>
<dbReference type="Proteomes" id="UP001144372">
    <property type="component" value="Unassembled WGS sequence"/>
</dbReference>
<accession>A0A9W6CVT3</accession>
<evidence type="ECO:0000256" key="1">
    <source>
        <dbReference type="ARBA" id="ARBA00022603"/>
    </source>
</evidence>
<keyword evidence="2" id="KW-0808">Transferase</keyword>
<reference evidence="4" key="1">
    <citation type="submission" date="2022-12" db="EMBL/GenBank/DDBJ databases">
        <title>Reference genome sequencing for broad-spectrum identification of bacterial and archaeal isolates by mass spectrometry.</title>
        <authorList>
            <person name="Sekiguchi Y."/>
            <person name="Tourlousse D.M."/>
        </authorList>
    </citation>
    <scope>NUCLEOTIDE SEQUENCE</scope>
    <source>
        <strain evidence="4">ASRB1</strain>
    </source>
</reference>
<dbReference type="GO" id="GO:0016279">
    <property type="term" value="F:protein-lysine N-methyltransferase activity"/>
    <property type="evidence" value="ECO:0007669"/>
    <property type="project" value="InterPro"/>
</dbReference>
<evidence type="ECO:0000256" key="3">
    <source>
        <dbReference type="ARBA" id="ARBA00022691"/>
    </source>
</evidence>
<gene>
    <name evidence="4" type="ORF">DAMNIGENAA_08970</name>
</gene>